<evidence type="ECO:0000313" key="2">
    <source>
        <dbReference type="EMBL" id="MBD1367030.1"/>
    </source>
</evidence>
<comment type="caution">
    <text evidence="2">The sequence shown here is derived from an EMBL/GenBank/DDBJ whole genome shotgun (WGS) entry which is preliminary data.</text>
</comment>
<evidence type="ECO:0000313" key="3">
    <source>
        <dbReference type="Proteomes" id="UP000606600"/>
    </source>
</evidence>
<protein>
    <submittedName>
        <fullName evidence="2">RES family NAD+ phosphorylase</fullName>
    </submittedName>
</protein>
<proteinExistence type="predicted"/>
<name>A0ABR7WXL0_9SPHI</name>
<dbReference type="SMART" id="SM00953">
    <property type="entry name" value="RES"/>
    <property type="match status" value="1"/>
</dbReference>
<organism evidence="2 3">
    <name type="scientific">Mucilaginibacter pankratovii</name>
    <dbReference type="NCBI Taxonomy" id="2772110"/>
    <lineage>
        <taxon>Bacteria</taxon>
        <taxon>Pseudomonadati</taxon>
        <taxon>Bacteroidota</taxon>
        <taxon>Sphingobacteriia</taxon>
        <taxon>Sphingobacteriales</taxon>
        <taxon>Sphingobacteriaceae</taxon>
        <taxon>Mucilaginibacter</taxon>
    </lineage>
</organism>
<accession>A0ABR7WXL0</accession>
<dbReference type="EMBL" id="JACWMY010000016">
    <property type="protein sequence ID" value="MBD1367030.1"/>
    <property type="molecule type" value="Genomic_DNA"/>
</dbReference>
<dbReference type="InterPro" id="IPR014914">
    <property type="entry name" value="RES_dom"/>
</dbReference>
<dbReference type="Proteomes" id="UP000606600">
    <property type="component" value="Unassembled WGS sequence"/>
</dbReference>
<reference evidence="2 3" key="1">
    <citation type="submission" date="2020-09" db="EMBL/GenBank/DDBJ databases">
        <title>Novel species of Mucilaginibacter isolated from a glacier on the Tibetan Plateau.</title>
        <authorList>
            <person name="Liu Q."/>
            <person name="Xin Y.-H."/>
        </authorList>
    </citation>
    <scope>NUCLEOTIDE SEQUENCE [LARGE SCALE GENOMIC DNA]</scope>
    <source>
        <strain evidence="2 3">ZT4R22</strain>
    </source>
</reference>
<feature type="domain" description="RES" evidence="1">
    <location>
        <begin position="14"/>
        <end position="139"/>
    </location>
</feature>
<keyword evidence="3" id="KW-1185">Reference proteome</keyword>
<dbReference type="RefSeq" id="WP_191191665.1">
    <property type="nucleotide sequence ID" value="NZ_JACWMY010000016.1"/>
</dbReference>
<sequence>MILYRISSCKYINNLDGEGARLYGARWNSKGNAMIYLASSRALAVLEVLVHLPPLLIPEGFCIAEIEVPDSGITNIDAATLPKNWKDISAPNELKLIGNQFIRKNEHLAMRVPSSIVEKEFNYLLNPVHPGMKHVKLLSTSPFNFDERLVHN</sequence>
<gene>
    <name evidence="2" type="ORF">IDJ77_24680</name>
</gene>
<dbReference type="Pfam" id="PF08808">
    <property type="entry name" value="RES"/>
    <property type="match status" value="1"/>
</dbReference>
<evidence type="ECO:0000259" key="1">
    <source>
        <dbReference type="SMART" id="SM00953"/>
    </source>
</evidence>